<evidence type="ECO:0000256" key="9">
    <source>
        <dbReference type="ARBA" id="ARBA00023004"/>
    </source>
</evidence>
<dbReference type="SMART" id="SM00478">
    <property type="entry name" value="ENDO3c"/>
    <property type="match status" value="1"/>
</dbReference>
<dbReference type="KEGG" id="caqu:CAQU_10935"/>
<dbReference type="InterPro" id="IPR000445">
    <property type="entry name" value="HhH_motif"/>
</dbReference>
<dbReference type="Pfam" id="PF00633">
    <property type="entry name" value="HHH"/>
    <property type="match status" value="1"/>
</dbReference>
<dbReference type="Pfam" id="PF00730">
    <property type="entry name" value="HhH-GPD"/>
    <property type="match status" value="1"/>
</dbReference>
<dbReference type="PANTHER" id="PTHR42944">
    <property type="entry name" value="ADENINE DNA GLYCOSYLASE"/>
    <property type="match status" value="1"/>
</dbReference>
<dbReference type="GO" id="GO:0006298">
    <property type="term" value="P:mismatch repair"/>
    <property type="evidence" value="ECO:0007669"/>
    <property type="project" value="TreeGrafter"/>
</dbReference>
<dbReference type="SMART" id="SM00525">
    <property type="entry name" value="FES"/>
    <property type="match status" value="1"/>
</dbReference>
<dbReference type="GO" id="GO:0006284">
    <property type="term" value="P:base-excision repair"/>
    <property type="evidence" value="ECO:0007669"/>
    <property type="project" value="InterPro"/>
</dbReference>
<feature type="domain" description="HhH-GPD" evidence="13">
    <location>
        <begin position="30"/>
        <end position="182"/>
    </location>
</feature>
<evidence type="ECO:0000256" key="8">
    <source>
        <dbReference type="ARBA" id="ARBA00022801"/>
    </source>
</evidence>
<dbReference type="InterPro" id="IPR044298">
    <property type="entry name" value="MIG/MutY"/>
</dbReference>
<evidence type="ECO:0000256" key="6">
    <source>
        <dbReference type="ARBA" id="ARBA00022723"/>
    </source>
</evidence>
<keyword evidence="7" id="KW-0227">DNA damage</keyword>
<evidence type="ECO:0000313" key="15">
    <source>
        <dbReference type="Proteomes" id="UP000185478"/>
    </source>
</evidence>
<dbReference type="GO" id="GO:0046872">
    <property type="term" value="F:metal ion binding"/>
    <property type="evidence" value="ECO:0007669"/>
    <property type="project" value="UniProtKB-KW"/>
</dbReference>
<comment type="catalytic activity">
    <reaction evidence="1">
        <text>Hydrolyzes free adenine bases from 7,8-dihydro-8-oxoguanine:adenine mismatched double-stranded DNA, leaving an apurinic site.</text>
        <dbReference type="EC" id="3.2.2.31"/>
    </reaction>
</comment>
<dbReference type="GO" id="GO:0035485">
    <property type="term" value="F:adenine/guanine mispair binding"/>
    <property type="evidence" value="ECO:0007669"/>
    <property type="project" value="TreeGrafter"/>
</dbReference>
<evidence type="ECO:0000256" key="4">
    <source>
        <dbReference type="ARBA" id="ARBA00012045"/>
    </source>
</evidence>
<dbReference type="Gene3D" id="1.10.340.30">
    <property type="entry name" value="Hypothetical protein, domain 2"/>
    <property type="match status" value="1"/>
</dbReference>
<accession>A0A1L7CHZ7</accession>
<evidence type="ECO:0000256" key="11">
    <source>
        <dbReference type="ARBA" id="ARBA00023204"/>
    </source>
</evidence>
<evidence type="ECO:0000256" key="7">
    <source>
        <dbReference type="ARBA" id="ARBA00022763"/>
    </source>
</evidence>
<dbReference type="EMBL" id="CP009245">
    <property type="protein sequence ID" value="APT85480.1"/>
    <property type="molecule type" value="Genomic_DNA"/>
</dbReference>
<keyword evidence="6" id="KW-0479">Metal-binding</keyword>
<dbReference type="Gene3D" id="1.10.1670.10">
    <property type="entry name" value="Helix-hairpin-Helix base-excision DNA repair enzymes (C-terminal)"/>
    <property type="match status" value="1"/>
</dbReference>
<dbReference type="Pfam" id="PF10576">
    <property type="entry name" value="EndIII_4Fe-2S"/>
    <property type="match status" value="1"/>
</dbReference>
<keyword evidence="12" id="KW-0326">Glycosidase</keyword>
<dbReference type="InterPro" id="IPR023170">
    <property type="entry name" value="HhH_base_excis_C"/>
</dbReference>
<evidence type="ECO:0000256" key="5">
    <source>
        <dbReference type="ARBA" id="ARBA00022023"/>
    </source>
</evidence>
<evidence type="ECO:0000259" key="13">
    <source>
        <dbReference type="SMART" id="SM00478"/>
    </source>
</evidence>
<dbReference type="PANTHER" id="PTHR42944:SF1">
    <property type="entry name" value="ADENINE DNA GLYCOSYLASE"/>
    <property type="match status" value="1"/>
</dbReference>
<protein>
    <recommendedName>
        <fullName evidence="5">Adenine DNA glycosylase</fullName>
        <ecNumber evidence="4">3.2.2.31</ecNumber>
    </recommendedName>
</protein>
<organism evidence="14 15">
    <name type="scientific">Corynebacterium aquilae DSM 44791</name>
    <dbReference type="NCBI Taxonomy" id="1431546"/>
    <lineage>
        <taxon>Bacteria</taxon>
        <taxon>Bacillati</taxon>
        <taxon>Actinomycetota</taxon>
        <taxon>Actinomycetes</taxon>
        <taxon>Mycobacteriales</taxon>
        <taxon>Corynebacteriaceae</taxon>
        <taxon>Corynebacterium</taxon>
    </lineage>
</organism>
<keyword evidence="10" id="KW-0411">Iron-sulfur</keyword>
<comment type="cofactor">
    <cofactor evidence="2">
        <name>[4Fe-4S] cluster</name>
        <dbReference type="ChEBI" id="CHEBI:49883"/>
    </cofactor>
</comment>
<dbReference type="SUPFAM" id="SSF48150">
    <property type="entry name" value="DNA-glycosylase"/>
    <property type="match status" value="1"/>
</dbReference>
<evidence type="ECO:0000256" key="1">
    <source>
        <dbReference type="ARBA" id="ARBA00000843"/>
    </source>
</evidence>
<dbReference type="STRING" id="1431546.CAQU_10935"/>
<dbReference type="Proteomes" id="UP000185478">
    <property type="component" value="Chromosome"/>
</dbReference>
<dbReference type="AlphaFoldDB" id="A0A1L7CHZ7"/>
<dbReference type="GO" id="GO:0000701">
    <property type="term" value="F:purine-specific mismatch base pair DNA N-glycosylase activity"/>
    <property type="evidence" value="ECO:0007669"/>
    <property type="project" value="UniProtKB-EC"/>
</dbReference>
<dbReference type="GO" id="GO:0032357">
    <property type="term" value="F:oxidized purine DNA binding"/>
    <property type="evidence" value="ECO:0007669"/>
    <property type="project" value="TreeGrafter"/>
</dbReference>
<keyword evidence="11" id="KW-0234">DNA repair</keyword>
<evidence type="ECO:0000256" key="12">
    <source>
        <dbReference type="ARBA" id="ARBA00023295"/>
    </source>
</evidence>
<gene>
    <name evidence="14" type="ORF">CAQU_10935</name>
</gene>
<dbReference type="GO" id="GO:0051539">
    <property type="term" value="F:4 iron, 4 sulfur cluster binding"/>
    <property type="evidence" value="ECO:0007669"/>
    <property type="project" value="InterPro"/>
</dbReference>
<evidence type="ECO:0000256" key="10">
    <source>
        <dbReference type="ARBA" id="ARBA00023014"/>
    </source>
</evidence>
<dbReference type="InterPro" id="IPR011257">
    <property type="entry name" value="DNA_glycosylase"/>
</dbReference>
<proteinExistence type="inferred from homology"/>
<dbReference type="InterPro" id="IPR003265">
    <property type="entry name" value="HhH-GPD_domain"/>
</dbReference>
<keyword evidence="15" id="KW-1185">Reference proteome</keyword>
<comment type="similarity">
    <text evidence="3">Belongs to the Nth/MutY family.</text>
</comment>
<evidence type="ECO:0000313" key="14">
    <source>
        <dbReference type="EMBL" id="APT85480.1"/>
    </source>
</evidence>
<evidence type="ECO:0000256" key="3">
    <source>
        <dbReference type="ARBA" id="ARBA00008343"/>
    </source>
</evidence>
<dbReference type="GO" id="GO:0034039">
    <property type="term" value="F:8-oxo-7,8-dihydroguanine DNA N-glycosylase activity"/>
    <property type="evidence" value="ECO:0007669"/>
    <property type="project" value="TreeGrafter"/>
</dbReference>
<keyword evidence="9" id="KW-0408">Iron</keyword>
<sequence length="289" mass="31841">MVEWFDANSRDLPWRAPGTSAYGVLVSEVMSQQTPVSRVAPRWVEWMQTWPTPKDLAQAPTALVLRAWGTLGYPRRALRLQECAQEICQSYGGVVPDDVETLKKLPGIGDYTAAAIASFHYGQAVVAIDTNVRRVAHRALGGRLICPRPAAADRQLVEQFMPAPGDPLGPRLPVALMELGALVCVARTPKCQQCPITQWCAWQRQGCPPPQPEEIADAKRRVQKFAGTDRQCRGRIMAALREHPTGWRLADVAWPNEQQKLQCAASLLSDGLAEQVDGLWFLAGEAPTD</sequence>
<dbReference type="CDD" id="cd00056">
    <property type="entry name" value="ENDO3c"/>
    <property type="match status" value="1"/>
</dbReference>
<keyword evidence="8" id="KW-0378">Hydrolase</keyword>
<name>A0A1L7CHZ7_9CORY</name>
<reference evidence="14 15" key="1">
    <citation type="submission" date="2014-08" db="EMBL/GenBank/DDBJ databases">
        <title>Complete genome sequence of Corynebacterium aquilae S-613T(T) (=DSM 44791(T)), isolated from the choana of a healthy golden eagle.</title>
        <authorList>
            <person name="Ruckert C."/>
            <person name="Albersmeier A."/>
            <person name="Winkler A."/>
            <person name="Kalinowski J."/>
        </authorList>
    </citation>
    <scope>NUCLEOTIDE SEQUENCE [LARGE SCALE GENOMIC DNA]</scope>
    <source>
        <strain evidence="14 15">S-613</strain>
    </source>
</reference>
<dbReference type="InterPro" id="IPR003651">
    <property type="entry name" value="Endonuclease3_FeS-loop_motif"/>
</dbReference>
<dbReference type="EC" id="3.2.2.31" evidence="4"/>
<evidence type="ECO:0000256" key="2">
    <source>
        <dbReference type="ARBA" id="ARBA00001966"/>
    </source>
</evidence>